<feature type="compositionally biased region" description="Low complexity" evidence="2">
    <location>
        <begin position="1182"/>
        <end position="1196"/>
    </location>
</feature>
<keyword evidence="1" id="KW-0175">Coiled coil</keyword>
<feature type="compositionally biased region" description="Polar residues" evidence="2">
    <location>
        <begin position="842"/>
        <end position="864"/>
    </location>
</feature>
<sequence>MHVWEPQLIQSLTDNRSQITQFDMECNSVLGELKTDLAEQYQLTDFFQQKVLDRQSHFNDKVYNQALVQLESDRDQMERELTSKILDFNWKVKEESDKLEEMVKAEISGLMEEIDREKKERIASDQILTQNMQKFMGNDISRGVDLTEFTEENQELIDETKGKYDKTMGMVRKMFARDQFQDIDEYYQSFKESIDQLMEEFKQLSFEYKAKDKNTSKRLLHIKDIQSLINRMEDSVGHDLSAFLEYITNKFSLKEQEGKKSAFREDSIIAEKRRKEGFFSAYSLRNQNPKESQRVKSLQLICFKVANHKRKIIKMLEKYVETKGFSRPQSIMSAGIEDEQLKYISINGSKMQQPGNLSELNGYIPISQIMPILRDLSELIHVKMLSFDQYRKGYIPESNDQDCLAKFEKYIYLGLSQEQAKFLKKPSIFRALDSYLAPNKIGIIVKKKVKFIEEGLEYAKKIGKFGFTVDYFMLKIDKFFAKESSVVLIATDDEYDKYLEIEKKKDQELQYTINQLDDFFFTSTEKDIDEEEFQKDYHDLQSQLLKIPTRKEKTMDMLNIQEDGVKLRFENRVLKQGLTNKTMKIIRDDDMFRRNLVNTINHYVKLLKLNHFKSQQQRQEMEKLLQILQEQLKNYDESNNSQQKDNQLVKGEIEDSRKKGLQEIFNFYSRQHIPQNKQFDDLKEIMNEVNLGEFYSFCRDFKIPITKGKITEIFKRASINHKPHKFEQFLNSVKLLGIEMTKTKIEETLKKLSDLDNRINETAATNSQGIQSQYRLDIQPNMLDIQQLQMKNKNFGSRQSSRQRGSSNRYKNSNQASSEERSQTSQRATKEPVNIQIESKGITLNSRYNKSRQGSTESLQNHSGQLVQTREQLLILKQALEQKSEEESREDMMNFLECQDPAKYRKKIKGFHLPFNSRDKVKTTQQQHEDLIAYTGSMKLKLVFKEQKGLTDEQRKQLTDQRLKKIQDRLALERESKDMQQRERQELLKRHQQLKRERIQAMVDQRRDQKGTSYTFQEIEKMHYSEFNKGPDGEVFKPSDIVDIEEDEDELVRQGNSSSVESLKTALQGKSLNVKSRRLRNTQLNKGPLDVNNGISQTLPLQNIITQKFQGSIPLSYLNSRRQAPVGTSMQQALSQQVSINQFATQNNPNLDSSFNKREQSQQAQRQLKKRGGQVVNQSQINQDQSKLNQQNNNSKQNIQSLENSPIRNILVQDALTATNKLARHFLNEESQRFKQFNMKNRLEKLNSSTIEQPINKLALNNSILQHIDNKYGQLNSSIGNISSKNNDFVNKKQADLSFQESINQQMMISIKPSAQNTKRDQIINRADQLNQQLQQKQERVSQFLNIYYFQFRI</sequence>
<name>A0A077ZSK7_STYLE</name>
<feature type="coiled-coil region" evidence="1">
    <location>
        <begin position="738"/>
        <end position="765"/>
    </location>
</feature>
<evidence type="ECO:0000256" key="2">
    <source>
        <dbReference type="SAM" id="MobiDB-lite"/>
    </source>
</evidence>
<feature type="coiled-coil region" evidence="1">
    <location>
        <begin position="60"/>
        <end position="120"/>
    </location>
</feature>
<organism evidence="3 4">
    <name type="scientific">Stylonychia lemnae</name>
    <name type="common">Ciliate</name>
    <dbReference type="NCBI Taxonomy" id="5949"/>
    <lineage>
        <taxon>Eukaryota</taxon>
        <taxon>Sar</taxon>
        <taxon>Alveolata</taxon>
        <taxon>Ciliophora</taxon>
        <taxon>Intramacronucleata</taxon>
        <taxon>Spirotrichea</taxon>
        <taxon>Stichotrichia</taxon>
        <taxon>Sporadotrichida</taxon>
        <taxon>Oxytrichidae</taxon>
        <taxon>Stylonychinae</taxon>
        <taxon>Stylonychia</taxon>
    </lineage>
</organism>
<protein>
    <submittedName>
        <fullName evidence="3">Uncharacterized protein</fullName>
    </submittedName>
</protein>
<dbReference type="OrthoDB" id="313517at2759"/>
<proteinExistence type="predicted"/>
<feature type="coiled-coil region" evidence="1">
    <location>
        <begin position="611"/>
        <end position="645"/>
    </location>
</feature>
<evidence type="ECO:0000256" key="1">
    <source>
        <dbReference type="SAM" id="Coils"/>
    </source>
</evidence>
<feature type="compositionally biased region" description="Low complexity" evidence="2">
    <location>
        <begin position="796"/>
        <end position="807"/>
    </location>
</feature>
<feature type="compositionally biased region" description="Polar residues" evidence="2">
    <location>
        <begin position="808"/>
        <end position="827"/>
    </location>
</feature>
<dbReference type="Proteomes" id="UP000039865">
    <property type="component" value="Unassembled WGS sequence"/>
</dbReference>
<feature type="region of interest" description="Disordered" evidence="2">
    <location>
        <begin position="1146"/>
        <end position="1196"/>
    </location>
</feature>
<feature type="coiled-coil region" evidence="1">
    <location>
        <begin position="1320"/>
        <end position="1347"/>
    </location>
</feature>
<dbReference type="InParanoid" id="A0A077ZSK7"/>
<feature type="region of interest" description="Disordered" evidence="2">
    <location>
        <begin position="793"/>
        <end position="864"/>
    </location>
</feature>
<reference evidence="3 4" key="1">
    <citation type="submission" date="2014-06" db="EMBL/GenBank/DDBJ databases">
        <authorList>
            <person name="Swart Estienne"/>
        </authorList>
    </citation>
    <scope>NUCLEOTIDE SEQUENCE [LARGE SCALE GENOMIC DNA]</scope>
    <source>
        <strain evidence="3 4">130c</strain>
    </source>
</reference>
<accession>A0A077ZSK7</accession>
<evidence type="ECO:0000313" key="4">
    <source>
        <dbReference type="Proteomes" id="UP000039865"/>
    </source>
</evidence>
<evidence type="ECO:0000313" key="3">
    <source>
        <dbReference type="EMBL" id="CDW72863.1"/>
    </source>
</evidence>
<dbReference type="EMBL" id="CCKQ01001747">
    <property type="protein sequence ID" value="CDW72863.1"/>
    <property type="molecule type" value="Genomic_DNA"/>
</dbReference>
<feature type="coiled-coil region" evidence="1">
    <location>
        <begin position="963"/>
        <end position="1004"/>
    </location>
</feature>
<feature type="coiled-coil region" evidence="1">
    <location>
        <begin position="187"/>
        <end position="214"/>
    </location>
</feature>
<keyword evidence="4" id="KW-1185">Reference proteome</keyword>
<gene>
    <name evidence="3" type="primary">Contig143.g172</name>
    <name evidence="3" type="ORF">STYLEM_1830</name>
</gene>